<protein>
    <submittedName>
        <fullName evidence="1">Uncharacterized protein</fullName>
    </submittedName>
</protein>
<name>A0A061QZ36_9CHLO</name>
<dbReference type="AlphaFoldDB" id="A0A061QZ36"/>
<dbReference type="EMBL" id="GBEZ01023324">
    <property type="protein sequence ID" value="JAC63556.1"/>
    <property type="molecule type" value="Transcribed_RNA"/>
</dbReference>
<evidence type="ECO:0000313" key="1">
    <source>
        <dbReference type="EMBL" id="JAC63556.1"/>
    </source>
</evidence>
<sequence>MFTATSKIAAAVGQTPARFGQSQQSERYRPIPANARIWQSYRIFAPRTNSFELYHRALPRSAAHFVFSATVEQLAKEKLISQVEIPNFIMRDDFIDQLYRWTLNAGSENAGKTFGMPCSAEPVYTENEEGSEVLWGWKTSFVKAGQVSCEVYCGFDTESTKKYRWVGRNLETGMPELEGDYEEVKGRYFEIWKLGKDSVDEDTRAAIKAFCTELADAVNKYYAFGSCWAEE</sequence>
<reference evidence="1" key="1">
    <citation type="submission" date="2014-05" db="EMBL/GenBank/DDBJ databases">
        <title>The transcriptome of the halophilic microalga Tetraselmis sp. GSL018 isolated from the Great Salt Lake, Utah.</title>
        <authorList>
            <person name="Jinkerson R.E."/>
            <person name="D'Adamo S."/>
            <person name="Posewitz M.C."/>
        </authorList>
    </citation>
    <scope>NUCLEOTIDE SEQUENCE</scope>
    <source>
        <strain evidence="1">GSL018</strain>
    </source>
</reference>
<accession>A0A061QZ36</accession>
<gene>
    <name evidence="1" type="ORF">TSPGSL018_20364</name>
</gene>
<organism evidence="1">
    <name type="scientific">Tetraselmis sp. GSL018</name>
    <dbReference type="NCBI Taxonomy" id="582737"/>
    <lineage>
        <taxon>Eukaryota</taxon>
        <taxon>Viridiplantae</taxon>
        <taxon>Chlorophyta</taxon>
        <taxon>core chlorophytes</taxon>
        <taxon>Chlorodendrophyceae</taxon>
        <taxon>Chlorodendrales</taxon>
        <taxon>Chlorodendraceae</taxon>
        <taxon>Tetraselmis</taxon>
    </lineage>
</organism>
<proteinExistence type="predicted"/>